<sequence length="262" mass="27704">MMFGKVGLALAAALAVSLPARATLTKIGDDVTLDLSNSGSCSSSSNDCTYTAFYGSGQSVNVRATAWTIEGGSGFDSGTHRRGDLERYSSGLGVVNSDGDNSHTVDNSGWRDYIAFEFSEQVTLESVKLALFGDQPDSDVSVVIGNVPTGLDAYTNPLEALEDWQSGYAIDNDYSGGSGYNGWITQDGFDFGEADAGNVVLVAADLFENDYKDDYFKVDELTFDIYQQGSTPPTGVPGPAPIALLGLGLLGVGVRQRKRRAA</sequence>
<dbReference type="EMBL" id="NFZT01000001">
    <property type="protein sequence ID" value="OWV32430.1"/>
    <property type="molecule type" value="Genomic_DNA"/>
</dbReference>
<evidence type="ECO:0000313" key="2">
    <source>
        <dbReference type="EMBL" id="OWV32430.1"/>
    </source>
</evidence>
<dbReference type="AlphaFoldDB" id="A0A219B270"/>
<feature type="chain" id="PRO_5012645959" description="PEP-CTERM protein-sorting domain-containing protein" evidence="1">
    <location>
        <begin position="23"/>
        <end position="262"/>
    </location>
</feature>
<gene>
    <name evidence="2" type="ORF">B5C34_02485</name>
</gene>
<name>A0A219B270_9SPHN</name>
<proteinExistence type="predicted"/>
<evidence type="ECO:0000313" key="3">
    <source>
        <dbReference type="Proteomes" id="UP000198462"/>
    </source>
</evidence>
<comment type="caution">
    <text evidence="2">The sequence shown here is derived from an EMBL/GenBank/DDBJ whole genome shotgun (WGS) entry which is preliminary data.</text>
</comment>
<reference evidence="3" key="1">
    <citation type="submission" date="2017-05" db="EMBL/GenBank/DDBJ databases">
        <authorList>
            <person name="Lin X."/>
        </authorList>
    </citation>
    <scope>NUCLEOTIDE SEQUENCE [LARGE SCALE GENOMIC DNA]</scope>
    <source>
        <strain evidence="3">JLT2012</strain>
    </source>
</reference>
<dbReference type="Proteomes" id="UP000198462">
    <property type="component" value="Unassembled WGS sequence"/>
</dbReference>
<feature type="signal peptide" evidence="1">
    <location>
        <begin position="1"/>
        <end position="22"/>
    </location>
</feature>
<keyword evidence="3" id="KW-1185">Reference proteome</keyword>
<accession>A0A219B270</accession>
<keyword evidence="1" id="KW-0732">Signal</keyword>
<evidence type="ECO:0000256" key="1">
    <source>
        <dbReference type="SAM" id="SignalP"/>
    </source>
</evidence>
<protein>
    <recommendedName>
        <fullName evidence="4">PEP-CTERM protein-sorting domain-containing protein</fullName>
    </recommendedName>
</protein>
<organism evidence="2 3">
    <name type="scientific">Pacificimonas flava</name>
    <dbReference type="NCBI Taxonomy" id="1234595"/>
    <lineage>
        <taxon>Bacteria</taxon>
        <taxon>Pseudomonadati</taxon>
        <taxon>Pseudomonadota</taxon>
        <taxon>Alphaproteobacteria</taxon>
        <taxon>Sphingomonadales</taxon>
        <taxon>Sphingosinicellaceae</taxon>
        <taxon>Pacificimonas</taxon>
    </lineage>
</organism>
<evidence type="ECO:0008006" key="4">
    <source>
        <dbReference type="Google" id="ProtNLM"/>
    </source>
</evidence>